<name>A0A0E9RZQ7_ANGAN</name>
<dbReference type="EMBL" id="GBXM01074727">
    <property type="protein sequence ID" value="JAH33850.1"/>
    <property type="molecule type" value="Transcribed_RNA"/>
</dbReference>
<organism evidence="1">
    <name type="scientific">Anguilla anguilla</name>
    <name type="common">European freshwater eel</name>
    <name type="synonym">Muraena anguilla</name>
    <dbReference type="NCBI Taxonomy" id="7936"/>
    <lineage>
        <taxon>Eukaryota</taxon>
        <taxon>Metazoa</taxon>
        <taxon>Chordata</taxon>
        <taxon>Craniata</taxon>
        <taxon>Vertebrata</taxon>
        <taxon>Euteleostomi</taxon>
        <taxon>Actinopterygii</taxon>
        <taxon>Neopterygii</taxon>
        <taxon>Teleostei</taxon>
        <taxon>Anguilliformes</taxon>
        <taxon>Anguillidae</taxon>
        <taxon>Anguilla</taxon>
    </lineage>
</organism>
<reference evidence="1" key="2">
    <citation type="journal article" date="2015" name="Fish Shellfish Immunol.">
        <title>Early steps in the European eel (Anguilla anguilla)-Vibrio vulnificus interaction in the gills: Role of the RtxA13 toxin.</title>
        <authorList>
            <person name="Callol A."/>
            <person name="Pajuelo D."/>
            <person name="Ebbesson L."/>
            <person name="Teles M."/>
            <person name="MacKenzie S."/>
            <person name="Amaro C."/>
        </authorList>
    </citation>
    <scope>NUCLEOTIDE SEQUENCE</scope>
</reference>
<proteinExistence type="predicted"/>
<reference evidence="1" key="1">
    <citation type="submission" date="2014-11" db="EMBL/GenBank/DDBJ databases">
        <authorList>
            <person name="Amaro Gonzalez C."/>
        </authorList>
    </citation>
    <scope>NUCLEOTIDE SEQUENCE</scope>
</reference>
<sequence length="36" mass="4197">MQSLFTGLTEIVQHMHLLIERCSMTDLILYCNIKSN</sequence>
<protein>
    <submittedName>
        <fullName evidence="1">Uncharacterized protein</fullName>
    </submittedName>
</protein>
<accession>A0A0E9RZQ7</accession>
<dbReference type="AlphaFoldDB" id="A0A0E9RZQ7"/>
<evidence type="ECO:0000313" key="1">
    <source>
        <dbReference type="EMBL" id="JAH33850.1"/>
    </source>
</evidence>